<evidence type="ECO:0000256" key="2">
    <source>
        <dbReference type="ARBA" id="ARBA00004123"/>
    </source>
</evidence>
<comment type="similarity">
    <text evidence="3">Belongs to the histone deacetylase family. HD type 2 subfamily.</text>
</comment>
<evidence type="ECO:0000256" key="13">
    <source>
        <dbReference type="ARBA" id="ARBA00049416"/>
    </source>
</evidence>
<dbReference type="STRING" id="3818.A0A445EJK7"/>
<dbReference type="GO" id="GO:0046872">
    <property type="term" value="F:metal ion binding"/>
    <property type="evidence" value="ECO:0007669"/>
    <property type="project" value="UniProtKB-KW"/>
</dbReference>
<evidence type="ECO:0000256" key="6">
    <source>
        <dbReference type="ARBA" id="ARBA00022723"/>
    </source>
</evidence>
<dbReference type="Gene3D" id="3.40.800.20">
    <property type="entry name" value="Histone deacetylase domain"/>
    <property type="match status" value="1"/>
</dbReference>
<evidence type="ECO:0000313" key="16">
    <source>
        <dbReference type="Proteomes" id="UP000289738"/>
    </source>
</evidence>
<keyword evidence="9" id="KW-0156">Chromatin regulator</keyword>
<dbReference type="AlphaFoldDB" id="A0A445EJK7"/>
<evidence type="ECO:0000256" key="12">
    <source>
        <dbReference type="ARBA" id="ARBA00023242"/>
    </source>
</evidence>
<evidence type="ECO:0000259" key="14">
    <source>
        <dbReference type="Pfam" id="PF00850"/>
    </source>
</evidence>
<dbReference type="PANTHER" id="PTHR10625">
    <property type="entry name" value="HISTONE DEACETYLASE HDAC1-RELATED"/>
    <property type="match status" value="1"/>
</dbReference>
<proteinExistence type="inferred from homology"/>
<keyword evidence="16" id="KW-1185">Reference proteome</keyword>
<evidence type="ECO:0000256" key="11">
    <source>
        <dbReference type="ARBA" id="ARBA00023163"/>
    </source>
</evidence>
<dbReference type="InterPro" id="IPR037138">
    <property type="entry name" value="His_deacetylse_dom_sf"/>
</dbReference>
<keyword evidence="7" id="KW-0378">Hydrolase</keyword>
<dbReference type="PANTHER" id="PTHR10625:SF25">
    <property type="entry name" value="HISTONE DEACETYLASE 18-RELATED"/>
    <property type="match status" value="1"/>
</dbReference>
<keyword evidence="8" id="KW-0862">Zinc</keyword>
<accession>A0A445EJK7</accession>
<dbReference type="InterPro" id="IPR000286">
    <property type="entry name" value="HDACs"/>
</dbReference>
<organism evidence="15 16">
    <name type="scientific">Arachis hypogaea</name>
    <name type="common">Peanut</name>
    <dbReference type="NCBI Taxonomy" id="3818"/>
    <lineage>
        <taxon>Eukaryota</taxon>
        <taxon>Viridiplantae</taxon>
        <taxon>Streptophyta</taxon>
        <taxon>Embryophyta</taxon>
        <taxon>Tracheophyta</taxon>
        <taxon>Spermatophyta</taxon>
        <taxon>Magnoliopsida</taxon>
        <taxon>eudicotyledons</taxon>
        <taxon>Gunneridae</taxon>
        <taxon>Pentapetalae</taxon>
        <taxon>rosids</taxon>
        <taxon>fabids</taxon>
        <taxon>Fabales</taxon>
        <taxon>Fabaceae</taxon>
        <taxon>Papilionoideae</taxon>
        <taxon>50 kb inversion clade</taxon>
        <taxon>dalbergioids sensu lato</taxon>
        <taxon>Dalbergieae</taxon>
        <taxon>Pterocarpus clade</taxon>
        <taxon>Arachis</taxon>
    </lineage>
</organism>
<evidence type="ECO:0000256" key="5">
    <source>
        <dbReference type="ARBA" id="ARBA00022491"/>
    </source>
</evidence>
<dbReference type="Gene3D" id="3.10.490.10">
    <property type="entry name" value="Gamma-glutamyl cyclotransferase-like"/>
    <property type="match status" value="1"/>
</dbReference>
<evidence type="ECO:0000256" key="7">
    <source>
        <dbReference type="ARBA" id="ARBA00022801"/>
    </source>
</evidence>
<dbReference type="GO" id="GO:0141221">
    <property type="term" value="F:histone deacetylase activity, hydrolytic mechanism"/>
    <property type="evidence" value="ECO:0007669"/>
    <property type="project" value="UniProtKB-EC"/>
</dbReference>
<dbReference type="FunFam" id="3.40.800.20:FF:000014">
    <property type="entry name" value="Histone deacetylase 15"/>
    <property type="match status" value="1"/>
</dbReference>
<comment type="cofactor">
    <cofactor evidence="1">
        <name>Zn(2+)</name>
        <dbReference type="ChEBI" id="CHEBI:29105"/>
    </cofactor>
</comment>
<evidence type="ECO:0000313" key="15">
    <source>
        <dbReference type="EMBL" id="RYR75637.1"/>
    </source>
</evidence>
<keyword evidence="6" id="KW-0479">Metal-binding</keyword>
<feature type="domain" description="Histone deacetylase" evidence="14">
    <location>
        <begin position="37"/>
        <end position="337"/>
    </location>
</feature>
<evidence type="ECO:0000256" key="4">
    <source>
        <dbReference type="ARBA" id="ARBA00012111"/>
    </source>
</evidence>
<comment type="subcellular location">
    <subcellularLocation>
        <location evidence="2">Nucleus</location>
    </subcellularLocation>
</comment>
<evidence type="ECO:0000256" key="3">
    <source>
        <dbReference type="ARBA" id="ARBA00007738"/>
    </source>
</evidence>
<comment type="caution">
    <text evidence="15">The sequence shown here is derived from an EMBL/GenBank/DDBJ whole genome shotgun (WGS) entry which is preliminary data.</text>
</comment>
<gene>
    <name evidence="15" type="ORF">Ahy_A01g000209</name>
</gene>
<dbReference type="PRINTS" id="PR01270">
    <property type="entry name" value="HDASUPER"/>
</dbReference>
<keyword evidence="10" id="KW-0805">Transcription regulation</keyword>
<keyword evidence="5" id="KW-0678">Repressor</keyword>
<keyword evidence="12" id="KW-0539">Nucleus</keyword>
<dbReference type="GO" id="GO:0005737">
    <property type="term" value="C:cytoplasm"/>
    <property type="evidence" value="ECO:0007669"/>
    <property type="project" value="UniProtKB-ARBA"/>
</dbReference>
<dbReference type="EMBL" id="SDMP01000001">
    <property type="protein sequence ID" value="RYR75637.1"/>
    <property type="molecule type" value="Genomic_DNA"/>
</dbReference>
<evidence type="ECO:0000256" key="10">
    <source>
        <dbReference type="ARBA" id="ARBA00023015"/>
    </source>
</evidence>
<dbReference type="InterPro" id="IPR023801">
    <property type="entry name" value="His_deacetylse_dom"/>
</dbReference>
<dbReference type="EC" id="3.5.1.98" evidence="4"/>
<keyword evidence="11" id="KW-0804">Transcription</keyword>
<comment type="catalytic activity">
    <reaction evidence="13">
        <text>N(6)-acetyl-L-lysyl-[histone] + H2O = L-lysyl-[histone] + acetate</text>
        <dbReference type="Rhea" id="RHEA:58196"/>
        <dbReference type="Rhea" id="RHEA-COMP:9845"/>
        <dbReference type="Rhea" id="RHEA-COMP:11338"/>
        <dbReference type="ChEBI" id="CHEBI:15377"/>
        <dbReference type="ChEBI" id="CHEBI:29969"/>
        <dbReference type="ChEBI" id="CHEBI:30089"/>
        <dbReference type="ChEBI" id="CHEBI:61930"/>
        <dbReference type="EC" id="3.5.1.98"/>
    </reaction>
    <physiologicalReaction direction="left-to-right" evidence="13">
        <dbReference type="Rhea" id="RHEA:58197"/>
    </physiologicalReaction>
</comment>
<dbReference type="SUPFAM" id="SSF52768">
    <property type="entry name" value="Arginase/deacetylase"/>
    <property type="match status" value="1"/>
</dbReference>
<sequence length="655" mass="72936">MMESGKDNGTKLTGQRRVGLLYDERMCKHENLHDGYHPETPNRIRSIWNKLQSTGITQRCVILDAKEAEDKNILSVHSKKHVNFIKKISSESDSRRLKTASKFDSIYFNEGSSEAAYLAAGSAIEVVERVASREFNSAFAIVRPPGHHAEREEPMGFCLFNNVAIAATYLLEERPELGIKKILIVDWDIHHGNGTQKMFWNDSRVLFFSVHRHENGGFYPASDDGFYTMVGEGAGAGYNINVPWENGRCGDADYFAVWDHILLPVAKEFNPDMIIVSAGFDAAIGDPLGGCRVSPFGYSVLLKKLMNFAEGRIALILEGGYNLDSIAKSAHACVEVLLEDEPIVGSSEAYPFESTWRVIQAVRQELSCFWPTLANELPQKLISQIAPPPHTLISSSDSETEDDKGRQNSDLAELLQDVIKPLSELKVDADHKIGDMNYWRTELSDIYIWYASYGSNMWNSRFLCYIAGGQVEGMKIPCSGSLDKALPKAIVWKTFPCHTFFGREASHTWGPGGVAFLNPVETSQYKTHMCLYQISMEQFNDILFQENGLSIDTGSPLLDIATLNAISEKEFNSQEVKDGWYGNVVYLGKEQDIPIVTITCSLADIEGFKSGKLPLRAPNEAYTKTLIKGLVEGKQLSEGEAIAYIEAASKSLICR</sequence>
<evidence type="ECO:0000256" key="8">
    <source>
        <dbReference type="ARBA" id="ARBA00022833"/>
    </source>
</evidence>
<protein>
    <recommendedName>
        <fullName evidence="4">histone deacetylase</fullName>
        <ecNumber evidence="4">3.5.1.98</ecNumber>
    </recommendedName>
</protein>
<dbReference type="Pfam" id="PF00850">
    <property type="entry name" value="Hist_deacetyl"/>
    <property type="match status" value="1"/>
</dbReference>
<dbReference type="GO" id="GO:0050793">
    <property type="term" value="P:regulation of developmental process"/>
    <property type="evidence" value="ECO:0007669"/>
    <property type="project" value="UniProtKB-ARBA"/>
</dbReference>
<reference evidence="15 16" key="1">
    <citation type="submission" date="2019-01" db="EMBL/GenBank/DDBJ databases">
        <title>Sequencing of cultivated peanut Arachis hypogaea provides insights into genome evolution and oil improvement.</title>
        <authorList>
            <person name="Chen X."/>
        </authorList>
    </citation>
    <scope>NUCLEOTIDE SEQUENCE [LARGE SCALE GENOMIC DNA]</scope>
    <source>
        <strain evidence="16">cv. Fuhuasheng</strain>
        <tissue evidence="15">Leaves</tissue>
    </source>
</reference>
<dbReference type="GO" id="GO:0000118">
    <property type="term" value="C:histone deacetylase complex"/>
    <property type="evidence" value="ECO:0007669"/>
    <property type="project" value="TreeGrafter"/>
</dbReference>
<name>A0A445EJK7_ARAHY</name>
<dbReference type="InterPro" id="IPR023696">
    <property type="entry name" value="Ureohydrolase_dom_sf"/>
</dbReference>
<dbReference type="Proteomes" id="UP000289738">
    <property type="component" value="Chromosome A01"/>
</dbReference>
<dbReference type="GO" id="GO:0040029">
    <property type="term" value="P:epigenetic regulation of gene expression"/>
    <property type="evidence" value="ECO:0007669"/>
    <property type="project" value="TreeGrafter"/>
</dbReference>
<evidence type="ECO:0000256" key="9">
    <source>
        <dbReference type="ARBA" id="ARBA00022853"/>
    </source>
</evidence>
<evidence type="ECO:0000256" key="1">
    <source>
        <dbReference type="ARBA" id="ARBA00001947"/>
    </source>
</evidence>